<gene>
    <name evidence="4" type="ORF">DNTS_022734</name>
</gene>
<protein>
    <recommendedName>
        <fullName evidence="3">Ig-like domain-containing protein</fullName>
    </recommendedName>
</protein>
<sequence>MSRPLEPSPDSLGKPSLYVFVLNGSKTGCSHQRLCAQSGLERDPVTMSVCLASFIFLIQTWRCTAIDPIPRIDGQQASMLTVQENVTRHFICQSEGWDSQAPPLLTWYLDGERQSQVSGSRGVEPETMTSSLEKKIKFISERKSTYTLRPKRGDRELVCSASNPARGESYNASIKLNVQFQPEILQVEAQYSESSDSAPSLLILALVRSNPPAFISWVDQTGRVLANSSDFLFLDSRSLPWLVNHSLHLTLSTQHENISLNASNSLGSAHSNLTLTEFMQSRVELPVFGIVTGGVAGFVTLFILSLMVFCLLQKDKSKAMEDSPEARRTNKCGDGVALQVNGVYLRRENMSLPSHLMLNDDLTLCKGHQSSTGNTLEKKIRTQEDEDDLSAAYAAPGFARYPMVGYIYKVSSTSSDEIWL</sequence>
<reference evidence="4 5" key="1">
    <citation type="journal article" date="2019" name="Sci. Data">
        <title>Hybrid genome assembly and annotation of Danionella translucida.</title>
        <authorList>
            <person name="Kadobianskyi M."/>
            <person name="Schulze L."/>
            <person name="Schuelke M."/>
            <person name="Judkewitz B."/>
        </authorList>
    </citation>
    <scope>NUCLEOTIDE SEQUENCE [LARGE SCALE GENOMIC DNA]</scope>
    <source>
        <strain evidence="4 5">Bolton</strain>
    </source>
</reference>
<dbReference type="PANTHER" id="PTHR47224:SF1">
    <property type="entry name" value="TRANSMEMBRANE PROTEIN 25"/>
    <property type="match status" value="1"/>
</dbReference>
<dbReference type="PANTHER" id="PTHR47224">
    <property type="entry name" value="TRANSMEMBRANE PROTEIN 25"/>
    <property type="match status" value="1"/>
</dbReference>
<feature type="transmembrane region" description="Helical" evidence="2">
    <location>
        <begin position="287"/>
        <end position="312"/>
    </location>
</feature>
<dbReference type="SUPFAM" id="SSF48726">
    <property type="entry name" value="Immunoglobulin"/>
    <property type="match status" value="1"/>
</dbReference>
<evidence type="ECO:0000256" key="1">
    <source>
        <dbReference type="ARBA" id="ARBA00023157"/>
    </source>
</evidence>
<dbReference type="InterPro" id="IPR007110">
    <property type="entry name" value="Ig-like_dom"/>
</dbReference>
<dbReference type="Gene3D" id="2.60.40.10">
    <property type="entry name" value="Immunoglobulins"/>
    <property type="match status" value="1"/>
</dbReference>
<evidence type="ECO:0000313" key="5">
    <source>
        <dbReference type="Proteomes" id="UP000316079"/>
    </source>
</evidence>
<keyword evidence="2" id="KW-1133">Transmembrane helix</keyword>
<evidence type="ECO:0000256" key="2">
    <source>
        <dbReference type="SAM" id="Phobius"/>
    </source>
</evidence>
<dbReference type="InterPro" id="IPR036179">
    <property type="entry name" value="Ig-like_dom_sf"/>
</dbReference>
<keyword evidence="2" id="KW-0812">Transmembrane</keyword>
<organism evidence="4 5">
    <name type="scientific">Danionella cerebrum</name>
    <dbReference type="NCBI Taxonomy" id="2873325"/>
    <lineage>
        <taxon>Eukaryota</taxon>
        <taxon>Metazoa</taxon>
        <taxon>Chordata</taxon>
        <taxon>Craniata</taxon>
        <taxon>Vertebrata</taxon>
        <taxon>Euteleostomi</taxon>
        <taxon>Actinopterygii</taxon>
        <taxon>Neopterygii</taxon>
        <taxon>Teleostei</taxon>
        <taxon>Ostariophysi</taxon>
        <taxon>Cypriniformes</taxon>
        <taxon>Danionidae</taxon>
        <taxon>Danioninae</taxon>
        <taxon>Danionella</taxon>
    </lineage>
</organism>
<dbReference type="GO" id="GO:0090394">
    <property type="term" value="P:negative regulation of excitatory postsynaptic potential"/>
    <property type="evidence" value="ECO:0007669"/>
    <property type="project" value="TreeGrafter"/>
</dbReference>
<dbReference type="OrthoDB" id="8655664at2759"/>
<evidence type="ECO:0000313" key="4">
    <source>
        <dbReference type="EMBL" id="TRY58103.1"/>
    </source>
</evidence>
<dbReference type="STRING" id="623744.A0A553MY44"/>
<keyword evidence="2" id="KW-0472">Membrane</keyword>
<evidence type="ECO:0000259" key="3">
    <source>
        <dbReference type="PROSITE" id="PS50835"/>
    </source>
</evidence>
<dbReference type="InterPro" id="IPR013783">
    <property type="entry name" value="Ig-like_fold"/>
</dbReference>
<keyword evidence="5" id="KW-1185">Reference proteome</keyword>
<dbReference type="EMBL" id="SRMA01027211">
    <property type="protein sequence ID" value="TRY58103.1"/>
    <property type="molecule type" value="Genomic_DNA"/>
</dbReference>
<dbReference type="Pfam" id="PF08205">
    <property type="entry name" value="C2-set_2"/>
    <property type="match status" value="1"/>
</dbReference>
<comment type="caution">
    <text evidence="4">The sequence shown here is derived from an EMBL/GenBank/DDBJ whole genome shotgun (WGS) entry which is preliminary data.</text>
</comment>
<proteinExistence type="predicted"/>
<dbReference type="Proteomes" id="UP000316079">
    <property type="component" value="Unassembled WGS sequence"/>
</dbReference>
<dbReference type="PROSITE" id="PS50835">
    <property type="entry name" value="IG_LIKE"/>
    <property type="match status" value="1"/>
</dbReference>
<keyword evidence="1" id="KW-1015">Disulfide bond</keyword>
<accession>A0A553MY44</accession>
<feature type="domain" description="Ig-like" evidence="3">
    <location>
        <begin position="70"/>
        <end position="175"/>
    </location>
</feature>
<name>A0A553MY44_9TELE</name>
<dbReference type="AlphaFoldDB" id="A0A553MY44"/>
<dbReference type="InterPro" id="IPR042864">
    <property type="entry name" value="TMEM25"/>
</dbReference>
<dbReference type="InterPro" id="IPR013162">
    <property type="entry name" value="CD80_C2-set"/>
</dbReference>